<dbReference type="Proteomes" id="UP000295063">
    <property type="component" value="Unassembled WGS sequence"/>
</dbReference>
<evidence type="ECO:0000256" key="4">
    <source>
        <dbReference type="ARBA" id="ARBA00022723"/>
    </source>
</evidence>
<dbReference type="EMBL" id="SLUI01000005">
    <property type="protein sequence ID" value="TCL37762.1"/>
    <property type="molecule type" value="Genomic_DNA"/>
</dbReference>
<dbReference type="InterPro" id="IPR003593">
    <property type="entry name" value="AAA+_ATPase"/>
</dbReference>
<dbReference type="PROSITE" id="PS00674">
    <property type="entry name" value="AAA"/>
    <property type="match status" value="1"/>
</dbReference>
<dbReference type="InterPro" id="IPR000642">
    <property type="entry name" value="Peptidase_M41"/>
</dbReference>
<keyword evidence="9 14" id="KW-0482">Metalloprotease</keyword>
<reference evidence="14 15" key="1">
    <citation type="submission" date="2019-03" db="EMBL/GenBank/DDBJ databases">
        <title>Genomic Encyclopedia of Type Strains, Phase IV (KMG-IV): sequencing the most valuable type-strain genomes for metagenomic binning, comparative biology and taxonomic classification.</title>
        <authorList>
            <person name="Goeker M."/>
        </authorList>
    </citation>
    <scope>NUCLEOTIDE SEQUENCE [LARGE SCALE GENOMIC DNA]</scope>
    <source>
        <strain evidence="14 15">DSM 15969</strain>
    </source>
</reference>
<feature type="domain" description="AAA+ ATPase" evidence="13">
    <location>
        <begin position="98"/>
        <end position="243"/>
    </location>
</feature>
<dbReference type="OrthoDB" id="9809379at2"/>
<dbReference type="Pfam" id="PF17862">
    <property type="entry name" value="AAA_lid_3"/>
    <property type="match status" value="1"/>
</dbReference>
<dbReference type="Gene3D" id="3.40.50.300">
    <property type="entry name" value="P-loop containing nucleotide triphosphate hydrolases"/>
    <property type="match status" value="1"/>
</dbReference>
<dbReference type="FunFam" id="1.10.8.60:FF:000001">
    <property type="entry name" value="ATP-dependent zinc metalloprotease FtsH"/>
    <property type="match status" value="1"/>
</dbReference>
<organism evidence="14 15">
    <name type="scientific">Anaerospora hongkongensis</name>
    <dbReference type="NCBI Taxonomy" id="244830"/>
    <lineage>
        <taxon>Bacteria</taxon>
        <taxon>Bacillati</taxon>
        <taxon>Bacillota</taxon>
        <taxon>Negativicutes</taxon>
        <taxon>Selenomonadales</taxon>
        <taxon>Sporomusaceae</taxon>
        <taxon>Anaerospora</taxon>
    </lineage>
</organism>
<evidence type="ECO:0000256" key="3">
    <source>
        <dbReference type="ARBA" id="ARBA00022670"/>
    </source>
</evidence>
<evidence type="ECO:0000256" key="12">
    <source>
        <dbReference type="SAM" id="Phobius"/>
    </source>
</evidence>
<dbReference type="SUPFAM" id="SSF140990">
    <property type="entry name" value="FtsH protease domain-like"/>
    <property type="match status" value="1"/>
</dbReference>
<feature type="transmembrane region" description="Helical" evidence="12">
    <location>
        <begin position="6"/>
        <end position="35"/>
    </location>
</feature>
<evidence type="ECO:0000256" key="10">
    <source>
        <dbReference type="ARBA" id="ARBA00023054"/>
    </source>
</evidence>
<dbReference type="Gene3D" id="1.20.58.760">
    <property type="entry name" value="Peptidase M41"/>
    <property type="match status" value="1"/>
</dbReference>
<evidence type="ECO:0000256" key="8">
    <source>
        <dbReference type="ARBA" id="ARBA00022840"/>
    </source>
</evidence>
<dbReference type="GO" id="GO:0046872">
    <property type="term" value="F:metal ion binding"/>
    <property type="evidence" value="ECO:0007669"/>
    <property type="project" value="UniProtKB-KW"/>
</dbReference>
<dbReference type="GO" id="GO:0016887">
    <property type="term" value="F:ATP hydrolysis activity"/>
    <property type="evidence" value="ECO:0007669"/>
    <property type="project" value="InterPro"/>
</dbReference>
<accession>A0A4R1PY97</accession>
<keyword evidence="5 11" id="KW-0547">Nucleotide-binding</keyword>
<dbReference type="Gene3D" id="1.10.8.60">
    <property type="match status" value="1"/>
</dbReference>
<dbReference type="GO" id="GO:0004222">
    <property type="term" value="F:metalloendopeptidase activity"/>
    <property type="evidence" value="ECO:0007669"/>
    <property type="project" value="InterPro"/>
</dbReference>
<keyword evidence="8 11" id="KW-0067">ATP-binding</keyword>
<dbReference type="InterPro" id="IPR003960">
    <property type="entry name" value="ATPase_AAA_CS"/>
</dbReference>
<evidence type="ECO:0000256" key="11">
    <source>
        <dbReference type="RuleBase" id="RU003651"/>
    </source>
</evidence>
<evidence type="ECO:0000256" key="6">
    <source>
        <dbReference type="ARBA" id="ARBA00022801"/>
    </source>
</evidence>
<keyword evidence="3 14" id="KW-0645">Protease</keyword>
<sequence length="497" mass="53562">MNRIEIGVGVAIGAVVFFIWQGVNIMPLFFLGALIGTMYYMVNIRGGKSFAVIGGSKSDEKLISFEDIGGQDVAKKELCEALEFIRDVEKIKSLGIRPLKGLLLNGPPGTGKTLLAKAAAQYIDSAFVAASGSEFVEMYVGVGAQRVRQLFKQARDLAKRKGKENAVVFIDEIEVLCGKRGQGANNLEYDQTLNELLVQMDGLSNEDDVRILVIGATNRLDILDPAIIRPGRFDRQVKVDLPDKKGRLAILELHTKNKPLAEGVTLDEFAADTFGFSGAHLESVANEAAIMALREGSETISSKHLKSAVEKVIMGEKLDRLPNQAEKYRIAVHEAGHAIVSEFVNAGSVASVNVASRGNALGYVRQTQQDDMYLYTVDYIRGRIGVALAGAVAEEMVFGNRSTGAGNDFKQATDMAKQIIFGGMSDLGIVSPDDVPKALLHTTITGILKDVEAGVTGIITDQRAKLEAVVAILLEKESISGNDFRALLAGETLEECA</sequence>
<evidence type="ECO:0000313" key="14">
    <source>
        <dbReference type="EMBL" id="TCL37762.1"/>
    </source>
</evidence>
<keyword evidence="12" id="KW-1133">Transmembrane helix</keyword>
<keyword evidence="15" id="KW-1185">Reference proteome</keyword>
<keyword evidence="12" id="KW-0812">Transmembrane</keyword>
<gene>
    <name evidence="14" type="ORF">EV210_105198</name>
</gene>
<dbReference type="Pfam" id="PF00004">
    <property type="entry name" value="AAA"/>
    <property type="match status" value="1"/>
</dbReference>
<dbReference type="SMART" id="SM00382">
    <property type="entry name" value="AAA"/>
    <property type="match status" value="1"/>
</dbReference>
<comment type="cofactor">
    <cofactor evidence="1">
        <name>Zn(2+)</name>
        <dbReference type="ChEBI" id="CHEBI:29105"/>
    </cofactor>
</comment>
<comment type="caution">
    <text evidence="14">The sequence shown here is derived from an EMBL/GenBank/DDBJ whole genome shotgun (WGS) entry which is preliminary data.</text>
</comment>
<evidence type="ECO:0000259" key="13">
    <source>
        <dbReference type="SMART" id="SM00382"/>
    </source>
</evidence>
<dbReference type="InterPro" id="IPR003959">
    <property type="entry name" value="ATPase_AAA_core"/>
</dbReference>
<keyword evidence="12" id="KW-0472">Membrane</keyword>
<comment type="similarity">
    <text evidence="11">Belongs to the AAA ATPase family.</text>
</comment>
<protein>
    <submittedName>
        <fullName evidence="14">ATP-dependent metalloprotease FtsH</fullName>
    </submittedName>
</protein>
<keyword evidence="7" id="KW-0862">Zinc</keyword>
<dbReference type="AlphaFoldDB" id="A0A4R1PY97"/>
<dbReference type="InterPro" id="IPR027417">
    <property type="entry name" value="P-loop_NTPase"/>
</dbReference>
<comment type="similarity">
    <text evidence="2">In the C-terminal section; belongs to the peptidase M41 family.</text>
</comment>
<dbReference type="InterPro" id="IPR037219">
    <property type="entry name" value="Peptidase_M41-like"/>
</dbReference>
<keyword evidence="4" id="KW-0479">Metal-binding</keyword>
<proteinExistence type="inferred from homology"/>
<name>A0A4R1PY97_9FIRM</name>
<evidence type="ECO:0000256" key="7">
    <source>
        <dbReference type="ARBA" id="ARBA00022833"/>
    </source>
</evidence>
<dbReference type="GO" id="GO:0005524">
    <property type="term" value="F:ATP binding"/>
    <property type="evidence" value="ECO:0007669"/>
    <property type="project" value="UniProtKB-KW"/>
</dbReference>
<dbReference type="PANTHER" id="PTHR23076">
    <property type="entry name" value="METALLOPROTEASE M41 FTSH"/>
    <property type="match status" value="1"/>
</dbReference>
<dbReference type="FunFam" id="3.40.50.300:FF:001025">
    <property type="entry name" value="ATPase family, AAA domain-containing 2B"/>
    <property type="match status" value="1"/>
</dbReference>
<dbReference type="InterPro" id="IPR041569">
    <property type="entry name" value="AAA_lid_3"/>
</dbReference>
<keyword evidence="10" id="KW-0175">Coiled coil</keyword>
<dbReference type="GO" id="GO:0004176">
    <property type="term" value="F:ATP-dependent peptidase activity"/>
    <property type="evidence" value="ECO:0007669"/>
    <property type="project" value="InterPro"/>
</dbReference>
<evidence type="ECO:0000256" key="1">
    <source>
        <dbReference type="ARBA" id="ARBA00001947"/>
    </source>
</evidence>
<dbReference type="Pfam" id="PF01434">
    <property type="entry name" value="Peptidase_M41"/>
    <property type="match status" value="1"/>
</dbReference>
<evidence type="ECO:0000313" key="15">
    <source>
        <dbReference type="Proteomes" id="UP000295063"/>
    </source>
</evidence>
<evidence type="ECO:0000256" key="9">
    <source>
        <dbReference type="ARBA" id="ARBA00023049"/>
    </source>
</evidence>
<evidence type="ECO:0000256" key="2">
    <source>
        <dbReference type="ARBA" id="ARBA00010044"/>
    </source>
</evidence>
<evidence type="ECO:0000256" key="5">
    <source>
        <dbReference type="ARBA" id="ARBA00022741"/>
    </source>
</evidence>
<keyword evidence="6" id="KW-0378">Hydrolase</keyword>
<dbReference type="RefSeq" id="WP_132078831.1">
    <property type="nucleotide sequence ID" value="NZ_DAMAKO010000003.1"/>
</dbReference>
<dbReference type="SUPFAM" id="SSF52540">
    <property type="entry name" value="P-loop containing nucleoside triphosphate hydrolases"/>
    <property type="match status" value="1"/>
</dbReference>
<dbReference type="PANTHER" id="PTHR23076:SF97">
    <property type="entry name" value="ATP-DEPENDENT ZINC METALLOPROTEASE YME1L1"/>
    <property type="match status" value="1"/>
</dbReference>
<dbReference type="GO" id="GO:0006508">
    <property type="term" value="P:proteolysis"/>
    <property type="evidence" value="ECO:0007669"/>
    <property type="project" value="UniProtKB-KW"/>
</dbReference>